<dbReference type="AlphaFoldDB" id="A0A841I0M4"/>
<sequence>MVKWKRHVVGVPGVVLCVLTACGGGSDGTPQNPQELYVSLTGNDLSGNGSLEKPFKTLNRALQAARSGQTVRLDAGVYDAASGQAYGSGIRLPAGVNLDRVAGNVVLKGTSDQKALLLEGDATINHLTFEGFGLAIDTQGHRLTADGLRFFNSGGIAADRVGAVVTLSNFSFEGGVQGVSVMDGATATLQGGTVKNYNRGCLGGAYFYNDGSTLTLSDVQFSTSNGVAVDSFGRAGSPATTSLISTHFDRVGLSGCGRSETLSNDDGSTLNIVGSQFHGHSNVALDLIGGEINIRGSAFHNNGTAMYIGTRGGGSPMTSVRIENTLISGNTRYGIEFLTDLAVNVEARGVTWNPGVNGATAAGTYPAGTVIDKNTPGVTTSTAGNNFYIPASSAAKVTVQ</sequence>
<accession>A0A841I0M4</accession>
<protein>
    <recommendedName>
        <fullName evidence="1">DUF1565 domain-containing protein</fullName>
    </recommendedName>
</protein>
<evidence type="ECO:0000259" key="1">
    <source>
        <dbReference type="Pfam" id="PF07602"/>
    </source>
</evidence>
<evidence type="ECO:0000313" key="2">
    <source>
        <dbReference type="EMBL" id="MBB6097525.1"/>
    </source>
</evidence>
<dbReference type="InterPro" id="IPR011050">
    <property type="entry name" value="Pectin_lyase_fold/virulence"/>
</dbReference>
<evidence type="ECO:0000313" key="3">
    <source>
        <dbReference type="Proteomes" id="UP000569951"/>
    </source>
</evidence>
<dbReference type="Gene3D" id="2.160.20.10">
    <property type="entry name" value="Single-stranded right-handed beta-helix, Pectin lyase-like"/>
    <property type="match status" value="1"/>
</dbReference>
<dbReference type="InterPro" id="IPR011459">
    <property type="entry name" value="DUF1565"/>
</dbReference>
<dbReference type="SMART" id="SM00710">
    <property type="entry name" value="PbH1"/>
    <property type="match status" value="5"/>
</dbReference>
<keyword evidence="3" id="KW-1185">Reference proteome</keyword>
<comment type="caution">
    <text evidence="2">The sequence shown here is derived from an EMBL/GenBank/DDBJ whole genome shotgun (WGS) entry which is preliminary data.</text>
</comment>
<dbReference type="SUPFAM" id="SSF51126">
    <property type="entry name" value="Pectin lyase-like"/>
    <property type="match status" value="1"/>
</dbReference>
<name>A0A841I0M4_9DEIO</name>
<organism evidence="2 3">
    <name type="scientific">Deinobacterium chartae</name>
    <dbReference type="NCBI Taxonomy" id="521158"/>
    <lineage>
        <taxon>Bacteria</taxon>
        <taxon>Thermotogati</taxon>
        <taxon>Deinococcota</taxon>
        <taxon>Deinococci</taxon>
        <taxon>Deinococcales</taxon>
        <taxon>Deinococcaceae</taxon>
        <taxon>Deinobacterium</taxon>
    </lineage>
</organism>
<feature type="domain" description="DUF1565" evidence="1">
    <location>
        <begin position="41"/>
        <end position="120"/>
    </location>
</feature>
<reference evidence="2 3" key="1">
    <citation type="submission" date="2020-08" db="EMBL/GenBank/DDBJ databases">
        <title>Genomic Encyclopedia of Type Strains, Phase IV (KMG-IV): sequencing the most valuable type-strain genomes for metagenomic binning, comparative biology and taxonomic classification.</title>
        <authorList>
            <person name="Goeker M."/>
        </authorList>
    </citation>
    <scope>NUCLEOTIDE SEQUENCE [LARGE SCALE GENOMIC DNA]</scope>
    <source>
        <strain evidence="2 3">DSM 21458</strain>
    </source>
</reference>
<proteinExistence type="predicted"/>
<dbReference type="Proteomes" id="UP000569951">
    <property type="component" value="Unassembled WGS sequence"/>
</dbReference>
<dbReference type="Pfam" id="PF07602">
    <property type="entry name" value="DUF1565"/>
    <property type="match status" value="1"/>
</dbReference>
<dbReference type="InterPro" id="IPR006626">
    <property type="entry name" value="PbH1"/>
</dbReference>
<dbReference type="EMBL" id="JACHHG010000003">
    <property type="protein sequence ID" value="MBB6097525.1"/>
    <property type="molecule type" value="Genomic_DNA"/>
</dbReference>
<dbReference type="InterPro" id="IPR012334">
    <property type="entry name" value="Pectin_lyas_fold"/>
</dbReference>
<dbReference type="PROSITE" id="PS51257">
    <property type="entry name" value="PROKAR_LIPOPROTEIN"/>
    <property type="match status" value="1"/>
</dbReference>
<dbReference type="RefSeq" id="WP_183985059.1">
    <property type="nucleotide sequence ID" value="NZ_JACHHG010000003.1"/>
</dbReference>
<gene>
    <name evidence="2" type="ORF">HNR42_000942</name>
</gene>